<dbReference type="EMBL" id="AVPJ01000005">
    <property type="protein sequence ID" value="KGN32899.1"/>
    <property type="molecule type" value="Genomic_DNA"/>
</dbReference>
<keyword evidence="1" id="KW-0812">Transmembrane</keyword>
<dbReference type="AlphaFoldDB" id="A0A0A0J811"/>
<dbReference type="Proteomes" id="UP000030002">
    <property type="component" value="Unassembled WGS sequence"/>
</dbReference>
<evidence type="ECO:0000256" key="1">
    <source>
        <dbReference type="SAM" id="Phobius"/>
    </source>
</evidence>
<dbReference type="Pfam" id="PF19545">
    <property type="entry name" value="DUF6069"/>
    <property type="match status" value="1"/>
</dbReference>
<protein>
    <submittedName>
        <fullName evidence="2">Uncharacterized protein</fullName>
    </submittedName>
</protein>
<feature type="transmembrane region" description="Helical" evidence="1">
    <location>
        <begin position="31"/>
        <end position="50"/>
    </location>
</feature>
<accession>A0A0A0J811</accession>
<evidence type="ECO:0000313" key="2">
    <source>
        <dbReference type="EMBL" id="KGN32899.1"/>
    </source>
</evidence>
<feature type="transmembrane region" description="Helical" evidence="1">
    <location>
        <begin position="70"/>
        <end position="90"/>
    </location>
</feature>
<sequence>MSASTSTSTSTELSNSQAVTSTHAVPRARNVALATAGIAAIVNLIVYAVARVAGAEFSVLTPMGSEPQAVGALSVAFMSVVAGLLGAALLRGTKRWAPTSWKAIAALGLIVGIVTMPLFAEASAGTKVALSAMHLISGATFFVSTRRELRG</sequence>
<keyword evidence="1" id="KW-1133">Transmembrane helix</keyword>
<dbReference type="InterPro" id="IPR045713">
    <property type="entry name" value="DUF6069"/>
</dbReference>
<comment type="caution">
    <text evidence="2">The sequence shown here is derived from an EMBL/GenBank/DDBJ whole genome shotgun (WGS) entry which is preliminary data.</text>
</comment>
<keyword evidence="3" id="KW-1185">Reference proteome</keyword>
<feature type="transmembrane region" description="Helical" evidence="1">
    <location>
        <begin position="102"/>
        <end position="120"/>
    </location>
</feature>
<keyword evidence="1" id="KW-0472">Membrane</keyword>
<dbReference type="RefSeq" id="WP_035914798.1">
    <property type="nucleotide sequence ID" value="NZ_AVPJ01000005.1"/>
</dbReference>
<gene>
    <name evidence="2" type="ORF">N802_16050</name>
</gene>
<organism evidence="2 3">
    <name type="scientific">Knoellia sinensis KCTC 19936</name>
    <dbReference type="NCBI Taxonomy" id="1385520"/>
    <lineage>
        <taxon>Bacteria</taxon>
        <taxon>Bacillati</taxon>
        <taxon>Actinomycetota</taxon>
        <taxon>Actinomycetes</taxon>
        <taxon>Micrococcales</taxon>
        <taxon>Intrasporangiaceae</taxon>
        <taxon>Knoellia</taxon>
    </lineage>
</organism>
<proteinExistence type="predicted"/>
<dbReference type="eggNOG" id="ENOG50320CC">
    <property type="taxonomic scope" value="Bacteria"/>
</dbReference>
<evidence type="ECO:0000313" key="3">
    <source>
        <dbReference type="Proteomes" id="UP000030002"/>
    </source>
</evidence>
<reference evidence="2 3" key="1">
    <citation type="submission" date="2013-08" db="EMBL/GenBank/DDBJ databases">
        <title>The genome sequence of Knoellia sinensis.</title>
        <authorList>
            <person name="Zhu W."/>
            <person name="Wang G."/>
        </authorList>
    </citation>
    <scope>NUCLEOTIDE SEQUENCE [LARGE SCALE GENOMIC DNA]</scope>
    <source>
        <strain evidence="2 3">KCTC 19936</strain>
    </source>
</reference>
<name>A0A0A0J811_9MICO</name>